<name>A0A914E009_9BILA</name>
<dbReference type="WBParaSite" id="ACRNAN_scaffold4817.g7710.t1">
    <property type="protein sequence ID" value="ACRNAN_scaffold4817.g7710.t1"/>
    <property type="gene ID" value="ACRNAN_scaffold4817.g7710"/>
</dbReference>
<feature type="compositionally biased region" description="Acidic residues" evidence="1">
    <location>
        <begin position="220"/>
        <end position="230"/>
    </location>
</feature>
<sequence>MAEEETLELDFEPMEEIGVGENEDLDVADKLDLPESSEDEKEQSPQKSVINELVSPRKRDRRAISPPDFEEEFRVSSHLAGRLTRVRDNESHDRPKLTPLRTITRKDWGLETPAEDSALTNEEIAKVYESLDVDLDDNRIQLNTIFVKGIDSFNEYEIEKIFAEYEPISSRQGMPIVRFVDRNKSECVLTFKNLYKVAEMFLGMSKELKRVRPAKKPEEGEVMDSEDDEEGQVREENGEDVAVVNS</sequence>
<proteinExistence type="predicted"/>
<feature type="compositionally biased region" description="Acidic residues" evidence="1">
    <location>
        <begin position="1"/>
        <end position="15"/>
    </location>
</feature>
<feature type="region of interest" description="Disordered" evidence="1">
    <location>
        <begin position="1"/>
        <end position="65"/>
    </location>
</feature>
<reference evidence="3" key="1">
    <citation type="submission" date="2022-11" db="UniProtKB">
        <authorList>
            <consortium name="WormBaseParasite"/>
        </authorList>
    </citation>
    <scope>IDENTIFICATION</scope>
</reference>
<feature type="region of interest" description="Disordered" evidence="1">
    <location>
        <begin position="212"/>
        <end position="246"/>
    </location>
</feature>
<evidence type="ECO:0000313" key="3">
    <source>
        <dbReference type="WBParaSite" id="ACRNAN_scaffold4817.g7710.t1"/>
    </source>
</evidence>
<evidence type="ECO:0000313" key="2">
    <source>
        <dbReference type="Proteomes" id="UP000887540"/>
    </source>
</evidence>
<organism evidence="2 3">
    <name type="scientific">Acrobeloides nanus</name>
    <dbReference type="NCBI Taxonomy" id="290746"/>
    <lineage>
        <taxon>Eukaryota</taxon>
        <taxon>Metazoa</taxon>
        <taxon>Ecdysozoa</taxon>
        <taxon>Nematoda</taxon>
        <taxon>Chromadorea</taxon>
        <taxon>Rhabditida</taxon>
        <taxon>Tylenchina</taxon>
        <taxon>Cephalobomorpha</taxon>
        <taxon>Cephaloboidea</taxon>
        <taxon>Cephalobidae</taxon>
        <taxon>Acrobeloides</taxon>
    </lineage>
</organism>
<evidence type="ECO:0000256" key="1">
    <source>
        <dbReference type="SAM" id="MobiDB-lite"/>
    </source>
</evidence>
<dbReference type="AlphaFoldDB" id="A0A914E009"/>
<dbReference type="Proteomes" id="UP000887540">
    <property type="component" value="Unplaced"/>
</dbReference>
<protein>
    <submittedName>
        <fullName evidence="3">RRM domain-containing protein</fullName>
    </submittedName>
</protein>
<keyword evidence="2" id="KW-1185">Reference proteome</keyword>
<accession>A0A914E009</accession>